<keyword evidence="5" id="KW-1185">Reference proteome</keyword>
<evidence type="ECO:0000256" key="1">
    <source>
        <dbReference type="ARBA" id="ARBA00023125"/>
    </source>
</evidence>
<dbReference type="GO" id="GO:0000976">
    <property type="term" value="F:transcription cis-regulatory region binding"/>
    <property type="evidence" value="ECO:0007669"/>
    <property type="project" value="TreeGrafter"/>
</dbReference>
<reference evidence="4 5" key="1">
    <citation type="submission" date="2019-06" db="EMBL/GenBank/DDBJ databases">
        <title>Martelella lutilitoris sp. nov., isolated from a tidal mudflat.</title>
        <authorList>
            <person name="Kim Y.-J."/>
        </authorList>
    </citation>
    <scope>NUCLEOTIDE SEQUENCE [LARGE SCALE GENOMIC DNA]</scope>
    <source>
        <strain evidence="4 5">GH2-6</strain>
    </source>
</reference>
<dbReference type="Proteomes" id="UP000307874">
    <property type="component" value="Unassembled WGS sequence"/>
</dbReference>
<organism evidence="4 5">
    <name type="scientific">Martelella lutilitoris</name>
    <dbReference type="NCBI Taxonomy" id="2583532"/>
    <lineage>
        <taxon>Bacteria</taxon>
        <taxon>Pseudomonadati</taxon>
        <taxon>Pseudomonadota</taxon>
        <taxon>Alphaproteobacteria</taxon>
        <taxon>Hyphomicrobiales</taxon>
        <taxon>Aurantimonadaceae</taxon>
        <taxon>Martelella</taxon>
    </lineage>
</organism>
<gene>
    <name evidence="4" type="ORF">FF124_17570</name>
</gene>
<dbReference type="InterPro" id="IPR050109">
    <property type="entry name" value="HTH-type_TetR-like_transc_reg"/>
</dbReference>
<accession>A0A5C4JME1</accession>
<dbReference type="PANTHER" id="PTHR30055">
    <property type="entry name" value="HTH-TYPE TRANSCRIPTIONAL REGULATOR RUTR"/>
    <property type="match status" value="1"/>
</dbReference>
<protein>
    <submittedName>
        <fullName evidence="4">TetR/AcrR family transcriptional regulator</fullName>
    </submittedName>
</protein>
<sequence>MSKKMPKAERRAQLLETAREMVRESGTDALSLGSLAERAGVSKPITYNHFGTRSGLMIALYREINEQQVRATQEALANAPAELAEVARLLAEAYMDCHESVGPEFHAIGSALKGDPEMEAYEREMLDEHIAHYANVLKPFSNLSGPALQRRAIAILGAANALSDAMTRGRISKTDAVADLATLIVTAIGRD</sequence>
<dbReference type="Pfam" id="PF00440">
    <property type="entry name" value="TetR_N"/>
    <property type="match status" value="1"/>
</dbReference>
<dbReference type="OrthoDB" id="70491at2"/>
<dbReference type="PRINTS" id="PR00455">
    <property type="entry name" value="HTHTETR"/>
</dbReference>
<dbReference type="PROSITE" id="PS50977">
    <property type="entry name" value="HTH_TETR_2"/>
    <property type="match status" value="1"/>
</dbReference>
<feature type="DNA-binding region" description="H-T-H motif" evidence="2">
    <location>
        <begin position="31"/>
        <end position="50"/>
    </location>
</feature>
<evidence type="ECO:0000256" key="2">
    <source>
        <dbReference type="PROSITE-ProRule" id="PRU00335"/>
    </source>
</evidence>
<dbReference type="RefSeq" id="WP_138749790.1">
    <property type="nucleotide sequence ID" value="NZ_VCLB01000010.1"/>
</dbReference>
<feature type="domain" description="HTH tetR-type" evidence="3">
    <location>
        <begin position="8"/>
        <end position="68"/>
    </location>
</feature>
<evidence type="ECO:0000313" key="5">
    <source>
        <dbReference type="Proteomes" id="UP000307874"/>
    </source>
</evidence>
<name>A0A5C4JME1_9HYPH</name>
<dbReference type="GO" id="GO:0003700">
    <property type="term" value="F:DNA-binding transcription factor activity"/>
    <property type="evidence" value="ECO:0007669"/>
    <property type="project" value="TreeGrafter"/>
</dbReference>
<proteinExistence type="predicted"/>
<evidence type="ECO:0000313" key="4">
    <source>
        <dbReference type="EMBL" id="TNB46342.1"/>
    </source>
</evidence>
<keyword evidence="1 2" id="KW-0238">DNA-binding</keyword>
<dbReference type="InterPro" id="IPR009057">
    <property type="entry name" value="Homeodomain-like_sf"/>
</dbReference>
<evidence type="ECO:0000259" key="3">
    <source>
        <dbReference type="PROSITE" id="PS50977"/>
    </source>
</evidence>
<dbReference type="Gene3D" id="1.10.357.10">
    <property type="entry name" value="Tetracycline Repressor, domain 2"/>
    <property type="match status" value="1"/>
</dbReference>
<comment type="caution">
    <text evidence="4">The sequence shown here is derived from an EMBL/GenBank/DDBJ whole genome shotgun (WGS) entry which is preliminary data.</text>
</comment>
<dbReference type="EMBL" id="VCLB01000010">
    <property type="protein sequence ID" value="TNB46342.1"/>
    <property type="molecule type" value="Genomic_DNA"/>
</dbReference>
<dbReference type="AlphaFoldDB" id="A0A5C4JME1"/>
<dbReference type="PANTHER" id="PTHR30055:SF223">
    <property type="entry name" value="HTH-TYPE TRANSCRIPTIONAL REGULATOR UIDR"/>
    <property type="match status" value="1"/>
</dbReference>
<dbReference type="InterPro" id="IPR001647">
    <property type="entry name" value="HTH_TetR"/>
</dbReference>
<dbReference type="SUPFAM" id="SSF46689">
    <property type="entry name" value="Homeodomain-like"/>
    <property type="match status" value="1"/>
</dbReference>